<accession>A0A2A2IGC1</accession>
<feature type="compositionally biased region" description="Basic and acidic residues" evidence="1">
    <location>
        <begin position="274"/>
        <end position="288"/>
    </location>
</feature>
<organism evidence="2 3">
    <name type="scientific">Virgibacillus profundi</name>
    <dbReference type="NCBI Taxonomy" id="2024555"/>
    <lineage>
        <taxon>Bacteria</taxon>
        <taxon>Bacillati</taxon>
        <taxon>Bacillota</taxon>
        <taxon>Bacilli</taxon>
        <taxon>Bacillales</taxon>
        <taxon>Bacillaceae</taxon>
        <taxon>Virgibacillus</taxon>
    </lineage>
</organism>
<name>A0A2A2IGC1_9BACI</name>
<evidence type="ECO:0000313" key="3">
    <source>
        <dbReference type="Proteomes" id="UP000218887"/>
    </source>
</evidence>
<keyword evidence="3" id="KW-1185">Reference proteome</keyword>
<protein>
    <submittedName>
        <fullName evidence="2">Uncharacterized protein</fullName>
    </submittedName>
</protein>
<evidence type="ECO:0000313" key="2">
    <source>
        <dbReference type="EMBL" id="PAV30180.1"/>
    </source>
</evidence>
<gene>
    <name evidence="2" type="ORF">CIL05_06850</name>
</gene>
<dbReference type="EMBL" id="NPOA01000004">
    <property type="protein sequence ID" value="PAV30180.1"/>
    <property type="molecule type" value="Genomic_DNA"/>
</dbReference>
<evidence type="ECO:0000256" key="1">
    <source>
        <dbReference type="SAM" id="MobiDB-lite"/>
    </source>
</evidence>
<dbReference type="RefSeq" id="WP_095654782.1">
    <property type="nucleotide sequence ID" value="NZ_NPOA01000004.1"/>
</dbReference>
<sequence length="302" mass="35132">MTKDTKELKLPKSKVCSKCLIEKKTTIDFYMTANTLLNADQRLSICKQCFWDIVDFENKSSLIEALRAIDRPYLHEMYSSAKKSEKKNLTGEYMRLLGMKQNIGRTYVDSEFGEDSDELIKKVSDYNHDEIGFTEEEMGQLIQFWGRGFSLEEYEFLQTEYETFLNAYEADSYTMEVLFQEAAHQRLTIKQNREKGVAVDKDLKTLQDIFTSANIKPMQETGANATDQATFGTLIKKFEDERPIPEPDPEWKDVNKIKKYIDVFFKGHLSRMLGHENDTKDDYDKETSKYTVTPPSYDGDDK</sequence>
<dbReference type="AlphaFoldDB" id="A0A2A2IGC1"/>
<reference evidence="2 3" key="1">
    <citation type="submission" date="2017-08" db="EMBL/GenBank/DDBJ databases">
        <title>Virgibacillus indicus sp. nov. and Virgibacillus profoundi sp. nov, two moderately halophilic bacteria isolated from marine sediment by using the Microfluidic Streak Plate.</title>
        <authorList>
            <person name="Xu B."/>
            <person name="Hu B."/>
            <person name="Wang J."/>
            <person name="Zhu Y."/>
            <person name="Huang L."/>
            <person name="Du W."/>
            <person name="Huang Y."/>
        </authorList>
    </citation>
    <scope>NUCLEOTIDE SEQUENCE [LARGE SCALE GENOMIC DNA]</scope>
    <source>
        <strain evidence="2 3">IO3-P3-H5</strain>
    </source>
</reference>
<proteinExistence type="predicted"/>
<feature type="region of interest" description="Disordered" evidence="1">
    <location>
        <begin position="274"/>
        <end position="302"/>
    </location>
</feature>
<dbReference type="OrthoDB" id="1864014at2"/>
<dbReference type="Proteomes" id="UP000218887">
    <property type="component" value="Unassembled WGS sequence"/>
</dbReference>
<comment type="caution">
    <text evidence="2">The sequence shown here is derived from an EMBL/GenBank/DDBJ whole genome shotgun (WGS) entry which is preliminary data.</text>
</comment>